<evidence type="ECO:0000313" key="2">
    <source>
        <dbReference type="Proteomes" id="UP001597375"/>
    </source>
</evidence>
<protein>
    <recommendedName>
        <fullName evidence="3">Secreted protein</fullName>
    </recommendedName>
</protein>
<evidence type="ECO:0000313" key="1">
    <source>
        <dbReference type="EMBL" id="MFD2256418.1"/>
    </source>
</evidence>
<dbReference type="PROSITE" id="PS51257">
    <property type="entry name" value="PROKAR_LIPOPROTEIN"/>
    <property type="match status" value="1"/>
</dbReference>
<comment type="caution">
    <text evidence="1">The sequence shown here is derived from an EMBL/GenBank/DDBJ whole genome shotgun (WGS) entry which is preliminary data.</text>
</comment>
<reference evidence="2" key="1">
    <citation type="journal article" date="2019" name="Int. J. Syst. Evol. Microbiol.">
        <title>The Global Catalogue of Microorganisms (GCM) 10K type strain sequencing project: providing services to taxonomists for standard genome sequencing and annotation.</title>
        <authorList>
            <consortium name="The Broad Institute Genomics Platform"/>
            <consortium name="The Broad Institute Genome Sequencing Center for Infectious Disease"/>
            <person name="Wu L."/>
            <person name="Ma J."/>
        </authorList>
    </citation>
    <scope>NUCLEOTIDE SEQUENCE [LARGE SCALE GENOMIC DNA]</scope>
    <source>
        <strain evidence="2">CGMCC 4.7106</strain>
    </source>
</reference>
<organism evidence="1 2">
    <name type="scientific">Luteolibacter algae</name>
    <dbReference type="NCBI Taxonomy" id="454151"/>
    <lineage>
        <taxon>Bacteria</taxon>
        <taxon>Pseudomonadati</taxon>
        <taxon>Verrucomicrobiota</taxon>
        <taxon>Verrucomicrobiia</taxon>
        <taxon>Verrucomicrobiales</taxon>
        <taxon>Verrucomicrobiaceae</taxon>
        <taxon>Luteolibacter</taxon>
    </lineage>
</organism>
<dbReference type="RefSeq" id="WP_386819629.1">
    <property type="nucleotide sequence ID" value="NZ_JBHUIT010000008.1"/>
</dbReference>
<sequence length="81" mass="8906">MKSITHTSLKALPIFFAAVALSSCDVEKTQDGEMPEVKVEGEAKLPKYDVDAPDVDIKKKKVEMEVPTIEVTPADEDTNDQ</sequence>
<dbReference type="Proteomes" id="UP001597375">
    <property type="component" value="Unassembled WGS sequence"/>
</dbReference>
<accession>A0ABW5D5S5</accession>
<proteinExistence type="predicted"/>
<evidence type="ECO:0008006" key="3">
    <source>
        <dbReference type="Google" id="ProtNLM"/>
    </source>
</evidence>
<dbReference type="EMBL" id="JBHUIT010000008">
    <property type="protein sequence ID" value="MFD2256418.1"/>
    <property type="molecule type" value="Genomic_DNA"/>
</dbReference>
<name>A0ABW5D5S5_9BACT</name>
<keyword evidence="2" id="KW-1185">Reference proteome</keyword>
<gene>
    <name evidence="1" type="ORF">ACFSSA_07015</name>
</gene>